<gene>
    <name evidence="3" type="ORF">ELS17_17640</name>
</gene>
<dbReference type="InterPro" id="IPR011701">
    <property type="entry name" value="MFS"/>
</dbReference>
<organism evidence="3 4">
    <name type="scientific">Natrinema altunense</name>
    <dbReference type="NCBI Taxonomy" id="222984"/>
    <lineage>
        <taxon>Archaea</taxon>
        <taxon>Methanobacteriati</taxon>
        <taxon>Methanobacteriota</taxon>
        <taxon>Stenosarchaea group</taxon>
        <taxon>Halobacteria</taxon>
        <taxon>Halobacteriales</taxon>
        <taxon>Natrialbaceae</taxon>
        <taxon>Natrinema</taxon>
    </lineage>
</organism>
<dbReference type="OrthoDB" id="85689at2157"/>
<dbReference type="STRING" id="222984.GCA_000731985_03509"/>
<evidence type="ECO:0000313" key="3">
    <source>
        <dbReference type="EMBL" id="RZH66492.1"/>
    </source>
</evidence>
<dbReference type="Proteomes" id="UP000292704">
    <property type="component" value="Unassembled WGS sequence"/>
</dbReference>
<feature type="transmembrane region" description="Helical" evidence="1">
    <location>
        <begin position="259"/>
        <end position="278"/>
    </location>
</feature>
<feature type="transmembrane region" description="Helical" evidence="1">
    <location>
        <begin position="47"/>
        <end position="69"/>
    </location>
</feature>
<dbReference type="PANTHER" id="PTHR23530:SF1">
    <property type="entry name" value="PERMEASE, MAJOR FACILITATOR SUPERFAMILY-RELATED"/>
    <property type="match status" value="1"/>
</dbReference>
<protein>
    <submittedName>
        <fullName evidence="3">MFS transporter</fullName>
    </submittedName>
</protein>
<evidence type="ECO:0000313" key="4">
    <source>
        <dbReference type="Proteomes" id="UP000292704"/>
    </source>
</evidence>
<sequence>MPAETLLATTVERARSDVRRYCLYRATMSQGFIAPVIIEYVRHRGLSYSAIGLLTALFTLTTLLGEVPAGYLGDRLGRRSMLVAGSALTIVAMLTFGVSGTFAGFLAAYVVWAVGIVLRSGVAAAWLYDTLTRAGEGDAFTVVQGRAKALELAVSAVTALLGAWMATKNWLYPFVGNAGLYLCSIVAVFGLSTSGGGRSDAETFTPVDALPVVREFLSIPGLRSFVVYSGLFTAYLGLVATFTQPIATGIGIDISQLGWLYAGFSLVSAVVTFFSGAIERIVGIRWWFLSAPLCVGVLFVVAPSSPLVALFALFACRVARNVSKPLQEQYLNAHADSIGRATILSTVGMISMAFMIGFRALGGLIANVTSPITMIVITNVAMLVGLWLLVVVESPVPKDVVPSAGSGDGAGTEAG</sequence>
<feature type="transmembrane region" description="Helical" evidence="1">
    <location>
        <begin position="337"/>
        <end position="360"/>
    </location>
</feature>
<feature type="transmembrane region" description="Helical" evidence="1">
    <location>
        <begin position="225"/>
        <end position="247"/>
    </location>
</feature>
<feature type="transmembrane region" description="Helical" evidence="1">
    <location>
        <begin position="149"/>
        <end position="167"/>
    </location>
</feature>
<feature type="transmembrane region" description="Helical" evidence="1">
    <location>
        <begin position="81"/>
        <end position="103"/>
    </location>
</feature>
<evidence type="ECO:0000256" key="1">
    <source>
        <dbReference type="SAM" id="Phobius"/>
    </source>
</evidence>
<dbReference type="PANTHER" id="PTHR23530">
    <property type="entry name" value="TRANSPORT PROTEIN-RELATED"/>
    <property type="match status" value="1"/>
</dbReference>
<accession>A0A482XUR6</accession>
<dbReference type="InterPro" id="IPR020846">
    <property type="entry name" value="MFS_dom"/>
</dbReference>
<dbReference type="InterPro" id="IPR053160">
    <property type="entry name" value="MFS_DHA3_Transporter"/>
</dbReference>
<comment type="caution">
    <text evidence="3">The sequence shown here is derived from an EMBL/GenBank/DDBJ whole genome shotgun (WGS) entry which is preliminary data.</text>
</comment>
<keyword evidence="1" id="KW-0472">Membrane</keyword>
<feature type="transmembrane region" description="Helical" evidence="1">
    <location>
        <begin position="109"/>
        <end position="128"/>
    </location>
</feature>
<dbReference type="PROSITE" id="PS50850">
    <property type="entry name" value="MFS"/>
    <property type="match status" value="1"/>
</dbReference>
<feature type="transmembrane region" description="Helical" evidence="1">
    <location>
        <begin position="372"/>
        <end position="392"/>
    </location>
</feature>
<dbReference type="RefSeq" id="WP_130171726.1">
    <property type="nucleotide sequence ID" value="NZ_SHMR01000009.1"/>
</dbReference>
<dbReference type="InterPro" id="IPR036259">
    <property type="entry name" value="MFS_trans_sf"/>
</dbReference>
<evidence type="ECO:0000259" key="2">
    <source>
        <dbReference type="PROSITE" id="PS50850"/>
    </source>
</evidence>
<keyword evidence="1" id="KW-1133">Transmembrane helix</keyword>
<dbReference type="Gene3D" id="1.20.1250.20">
    <property type="entry name" value="MFS general substrate transporter like domains"/>
    <property type="match status" value="1"/>
</dbReference>
<feature type="transmembrane region" description="Helical" evidence="1">
    <location>
        <begin position="284"/>
        <end position="316"/>
    </location>
</feature>
<reference evidence="3 4" key="1">
    <citation type="submission" date="2019-02" db="EMBL/GenBank/DDBJ databases">
        <title>Genome analysis provides insights into bioremediation potentialities and Haloocin production by Natrinema altunense strain 4.1R isolated from Chott Douz in Tunisian desert.</title>
        <authorList>
            <person name="Najjari A."/>
            <person name="Youssef N."/>
            <person name="Ben Dhia O."/>
            <person name="Ferjani R."/>
            <person name="El Hidri D."/>
            <person name="Ouzari H.I."/>
            <person name="Cherif A."/>
        </authorList>
    </citation>
    <scope>NUCLEOTIDE SEQUENCE [LARGE SCALE GENOMIC DNA]</scope>
    <source>
        <strain evidence="3 4">4.1R</strain>
    </source>
</reference>
<dbReference type="SUPFAM" id="SSF103473">
    <property type="entry name" value="MFS general substrate transporter"/>
    <property type="match status" value="1"/>
</dbReference>
<dbReference type="GO" id="GO:0022857">
    <property type="term" value="F:transmembrane transporter activity"/>
    <property type="evidence" value="ECO:0007669"/>
    <property type="project" value="InterPro"/>
</dbReference>
<proteinExistence type="predicted"/>
<dbReference type="EMBL" id="SHMR01000009">
    <property type="protein sequence ID" value="RZH66492.1"/>
    <property type="molecule type" value="Genomic_DNA"/>
</dbReference>
<feature type="transmembrane region" description="Helical" evidence="1">
    <location>
        <begin position="22"/>
        <end position="41"/>
    </location>
</feature>
<name>A0A482XUR6_9EURY</name>
<feature type="domain" description="Major facilitator superfamily (MFS) profile" evidence="2">
    <location>
        <begin position="1"/>
        <end position="415"/>
    </location>
</feature>
<keyword evidence="1" id="KW-0812">Transmembrane</keyword>
<dbReference type="Pfam" id="PF07690">
    <property type="entry name" value="MFS_1"/>
    <property type="match status" value="1"/>
</dbReference>
<dbReference type="AlphaFoldDB" id="A0A482XUR6"/>